<organism evidence="1 2">
    <name type="scientific">Ciona savignyi</name>
    <name type="common">Pacific transparent sea squirt</name>
    <dbReference type="NCBI Taxonomy" id="51511"/>
    <lineage>
        <taxon>Eukaryota</taxon>
        <taxon>Metazoa</taxon>
        <taxon>Chordata</taxon>
        <taxon>Tunicata</taxon>
        <taxon>Ascidiacea</taxon>
        <taxon>Phlebobranchia</taxon>
        <taxon>Cionidae</taxon>
        <taxon>Ciona</taxon>
    </lineage>
</organism>
<evidence type="ECO:0000313" key="1">
    <source>
        <dbReference type="Ensembl" id="ENSCSAVP00000002212.1"/>
    </source>
</evidence>
<reference evidence="1" key="3">
    <citation type="submission" date="2025-09" db="UniProtKB">
        <authorList>
            <consortium name="Ensembl"/>
        </authorList>
    </citation>
    <scope>IDENTIFICATION</scope>
</reference>
<accession>H2YA64</accession>
<dbReference type="HOGENOM" id="CLU_1424460_0_0_1"/>
<keyword evidence="2" id="KW-1185">Reference proteome</keyword>
<dbReference type="AlphaFoldDB" id="H2YA64"/>
<sequence length="191" mass="21352">MGQSHSKVDQSDSGEYVKLLSSSEVHSLKELLKLNESTSGDLKACLENLKVHLLKFFTEKRAGQIMSFLEIHCSSPDTQVNCGNLLLNEIAKITKGGQPQIAEFVYQILSPCEDDLAIVDLKKFCEEALSCIDHNSIKRFGISKESNGRFFARLTTNSEHLDIEKLNKILHDSPLLVELLSHACQNVFFGK</sequence>
<reference evidence="1" key="2">
    <citation type="submission" date="2025-08" db="UniProtKB">
        <authorList>
            <consortium name="Ensembl"/>
        </authorList>
    </citation>
    <scope>IDENTIFICATION</scope>
</reference>
<evidence type="ECO:0000313" key="2">
    <source>
        <dbReference type="Proteomes" id="UP000007875"/>
    </source>
</evidence>
<proteinExistence type="predicted"/>
<reference evidence="2" key="1">
    <citation type="submission" date="2003-08" db="EMBL/GenBank/DDBJ databases">
        <authorList>
            <person name="Birren B."/>
            <person name="Nusbaum C."/>
            <person name="Abebe A."/>
            <person name="Abouelleil A."/>
            <person name="Adekoya E."/>
            <person name="Ait-zahra M."/>
            <person name="Allen N."/>
            <person name="Allen T."/>
            <person name="An P."/>
            <person name="Anderson M."/>
            <person name="Anderson S."/>
            <person name="Arachchi H."/>
            <person name="Armbruster J."/>
            <person name="Bachantsang P."/>
            <person name="Baldwin J."/>
            <person name="Barry A."/>
            <person name="Bayul T."/>
            <person name="Blitshsteyn B."/>
            <person name="Bloom T."/>
            <person name="Blye J."/>
            <person name="Boguslavskiy L."/>
            <person name="Borowsky M."/>
            <person name="Boukhgalter B."/>
            <person name="Brunache A."/>
            <person name="Butler J."/>
            <person name="Calixte N."/>
            <person name="Calvo S."/>
            <person name="Camarata J."/>
            <person name="Campo K."/>
            <person name="Chang J."/>
            <person name="Cheshatsang Y."/>
            <person name="Citroen M."/>
            <person name="Collymore A."/>
            <person name="Considine T."/>
            <person name="Cook A."/>
            <person name="Cooke P."/>
            <person name="Corum B."/>
            <person name="Cuomo C."/>
            <person name="David R."/>
            <person name="Dawoe T."/>
            <person name="Degray S."/>
            <person name="Dodge S."/>
            <person name="Dooley K."/>
            <person name="Dorje P."/>
            <person name="Dorjee K."/>
            <person name="Dorris L."/>
            <person name="Duffey N."/>
            <person name="Dupes A."/>
            <person name="Elkins T."/>
            <person name="Engels R."/>
            <person name="Erickson J."/>
            <person name="Farina A."/>
            <person name="Faro S."/>
            <person name="Ferreira P."/>
            <person name="Fischer H."/>
            <person name="Fitzgerald M."/>
            <person name="Foley K."/>
            <person name="Gage D."/>
            <person name="Galagan J."/>
            <person name="Gearin G."/>
            <person name="Gnerre S."/>
            <person name="Gnirke A."/>
            <person name="Goyette A."/>
            <person name="Graham J."/>
            <person name="Grandbois E."/>
            <person name="Gyaltsen K."/>
            <person name="Hafez N."/>
            <person name="Hagopian D."/>
            <person name="Hagos B."/>
            <person name="Hall J."/>
            <person name="Hatcher B."/>
            <person name="Heller A."/>
            <person name="Higgins H."/>
            <person name="Honan T."/>
            <person name="Horn A."/>
            <person name="Houde N."/>
            <person name="Hughes L."/>
            <person name="Hulme W."/>
            <person name="Husby E."/>
            <person name="Iliev I."/>
            <person name="Jaffe D."/>
            <person name="Jones C."/>
            <person name="Kamal M."/>
            <person name="Kamat A."/>
            <person name="Kamvysselis M."/>
            <person name="Karlsson E."/>
            <person name="Kells C."/>
            <person name="Kieu A."/>
            <person name="Kisner P."/>
            <person name="Kodira C."/>
            <person name="Kulbokas E."/>
            <person name="Labutti K."/>
            <person name="Lama D."/>
            <person name="Landers T."/>
            <person name="Leger J."/>
            <person name="Levine S."/>
            <person name="Lewis D."/>
            <person name="Lewis T."/>
            <person name="Lindblad-toh K."/>
            <person name="Liu X."/>
            <person name="Lokyitsang T."/>
            <person name="Lokyitsang Y."/>
            <person name="Lucien O."/>
            <person name="Lui A."/>
            <person name="Ma L.J."/>
            <person name="Mabbitt R."/>
            <person name="Macdonald J."/>
            <person name="Maclean C."/>
            <person name="Major J."/>
            <person name="Manning J."/>
            <person name="Marabella R."/>
            <person name="Maru K."/>
            <person name="Matthews C."/>
            <person name="Mauceli E."/>
            <person name="Mccarthy M."/>
            <person name="Mcdonough S."/>
            <person name="Mcghee T."/>
            <person name="Meldrim J."/>
            <person name="Meneus L."/>
            <person name="Mesirov J."/>
            <person name="Mihalev A."/>
            <person name="Mihova T."/>
            <person name="Mikkelsen T."/>
            <person name="Mlenga V."/>
            <person name="Moru K."/>
            <person name="Mozes J."/>
            <person name="Mulrain L."/>
            <person name="Munson G."/>
            <person name="Naylor J."/>
            <person name="Newes C."/>
            <person name="Nguyen C."/>
            <person name="Nguyen N."/>
            <person name="Nguyen T."/>
            <person name="Nicol R."/>
            <person name="Nielsen C."/>
            <person name="Nizzari M."/>
            <person name="Norbu C."/>
            <person name="Norbu N."/>
            <person name="O'donnell P."/>
            <person name="Okoawo O."/>
            <person name="O'leary S."/>
            <person name="Omotosho B."/>
            <person name="O'neill K."/>
            <person name="Osman S."/>
            <person name="Parker S."/>
            <person name="Perrin D."/>
            <person name="Phunkhang P."/>
            <person name="Piqani B."/>
            <person name="Purcell S."/>
            <person name="Rachupka T."/>
            <person name="Ramasamy U."/>
            <person name="Rameau R."/>
            <person name="Ray V."/>
            <person name="Raymond C."/>
            <person name="Retta R."/>
            <person name="Richardson S."/>
            <person name="Rise C."/>
            <person name="Rodriguez J."/>
            <person name="Rogers J."/>
            <person name="Rogov P."/>
            <person name="Rutman M."/>
            <person name="Schupbach R."/>
            <person name="Seaman C."/>
            <person name="Settipalli S."/>
            <person name="Sharpe T."/>
            <person name="Sheridan J."/>
            <person name="Sherpa N."/>
            <person name="Shi J."/>
            <person name="Smirnov S."/>
            <person name="Smith C."/>
            <person name="Sougnez C."/>
            <person name="Spencer B."/>
            <person name="Stalker J."/>
            <person name="Stange-thomann N."/>
            <person name="Stavropoulos S."/>
            <person name="Stetson K."/>
            <person name="Stone C."/>
            <person name="Stone S."/>
            <person name="Stubbs M."/>
            <person name="Talamas J."/>
            <person name="Tchuinga P."/>
            <person name="Tenzing P."/>
            <person name="Tesfaye S."/>
            <person name="Theodore J."/>
            <person name="Thoulutsang Y."/>
            <person name="Topham K."/>
            <person name="Towey S."/>
            <person name="Tsamla T."/>
            <person name="Tsomo N."/>
            <person name="Vallee D."/>
            <person name="Vassiliev H."/>
            <person name="Venkataraman V."/>
            <person name="Vinson J."/>
            <person name="Vo A."/>
            <person name="Wade C."/>
            <person name="Wang S."/>
            <person name="Wangchuk T."/>
            <person name="Wangdi T."/>
            <person name="Whittaker C."/>
            <person name="Wilkinson J."/>
            <person name="Wu Y."/>
            <person name="Wyman D."/>
            <person name="Yadav S."/>
            <person name="Yang S."/>
            <person name="Yang X."/>
            <person name="Yeager S."/>
            <person name="Yee E."/>
            <person name="Young G."/>
            <person name="Zainoun J."/>
            <person name="Zembeck L."/>
            <person name="Zimmer A."/>
            <person name="Zody M."/>
            <person name="Lander E."/>
        </authorList>
    </citation>
    <scope>NUCLEOTIDE SEQUENCE [LARGE SCALE GENOMIC DNA]</scope>
</reference>
<name>H2YA64_CIOSA</name>
<protein>
    <submittedName>
        <fullName evidence="1">Uncharacterized protein</fullName>
    </submittedName>
</protein>
<dbReference type="InParanoid" id="H2YA64"/>
<dbReference type="Proteomes" id="UP000007875">
    <property type="component" value="Unassembled WGS sequence"/>
</dbReference>
<dbReference type="Ensembl" id="ENSCSAVT00000002250.1">
    <property type="protein sequence ID" value="ENSCSAVP00000002212.1"/>
    <property type="gene ID" value="ENSCSAVG00000001301.1"/>
</dbReference>